<feature type="region of interest" description="Disordered" evidence="1">
    <location>
        <begin position="111"/>
        <end position="133"/>
    </location>
</feature>
<dbReference type="Proteomes" id="UP000005710">
    <property type="component" value="Unassembled WGS sequence"/>
</dbReference>
<dbReference type="HOGENOM" id="CLU_1081565_0_0_9"/>
<evidence type="ECO:0000313" key="3">
    <source>
        <dbReference type="Proteomes" id="UP000005710"/>
    </source>
</evidence>
<protein>
    <submittedName>
        <fullName evidence="2">Uncharacterized protein</fullName>
    </submittedName>
</protein>
<dbReference type="EMBL" id="AENY02000002">
    <property type="protein sequence ID" value="EKP95146.1"/>
    <property type="molecule type" value="Genomic_DNA"/>
</dbReference>
<dbReference type="eggNOG" id="ENOG503395B">
    <property type="taxonomic scope" value="Bacteria"/>
</dbReference>
<dbReference type="STRING" id="867903.ThesuDRAFT_00876"/>
<dbReference type="RefSeq" id="WP_006903155.1">
    <property type="nucleotide sequence ID" value="NZ_JH976535.1"/>
</dbReference>
<proteinExistence type="predicted"/>
<gene>
    <name evidence="2" type="ORF">ThesuDRAFT_00876</name>
</gene>
<sequence length="257" mass="28788">MAHNDDRRVIHRGDRGHGSAATCTVAILPTLHDLHKDPAFAHYDYNILRSLILTFDPDCICGEVRPEDWEATAGGTREGYCGPVEYRECILPLCRERGIAFRPIDAYRDEDVAESNQRSGGEAQAGSRGTDEDGEYVASCGVAQKDSVETAWQAVTDVFLQLIRRSECGVRAFFDPAVMEVIRVKHRLQQQALPVQEARLWQARNLRMAANIVDVCAEYLGGRVLVTVGLEHVPFLWDLLSLSHAVRLMPIDWARET</sequence>
<dbReference type="AlphaFoldDB" id="K6QEB4"/>
<evidence type="ECO:0000256" key="1">
    <source>
        <dbReference type="SAM" id="MobiDB-lite"/>
    </source>
</evidence>
<name>K6QEB4_9FIRM</name>
<evidence type="ECO:0000313" key="2">
    <source>
        <dbReference type="EMBL" id="EKP95146.1"/>
    </source>
</evidence>
<comment type="caution">
    <text evidence="2">The sequence shown here is derived from an EMBL/GenBank/DDBJ whole genome shotgun (WGS) entry which is preliminary data.</text>
</comment>
<accession>K6QEB4</accession>
<reference evidence="2" key="1">
    <citation type="submission" date="2010-10" db="EMBL/GenBank/DDBJ databases">
        <authorList>
            <consortium name="US DOE Joint Genome Institute (JGI-PGF)"/>
            <person name="Lucas S."/>
            <person name="Copeland A."/>
            <person name="Lapidus A."/>
            <person name="Bruce D."/>
            <person name="Goodwin L."/>
            <person name="Pitluck S."/>
            <person name="Kyrpides N."/>
            <person name="Mavromatis K."/>
            <person name="Detter J.C."/>
            <person name="Han C."/>
            <person name="Land M."/>
            <person name="Hauser L."/>
            <person name="Markowitz V."/>
            <person name="Cheng J.-F."/>
            <person name="Hugenholtz P."/>
            <person name="Woyke T."/>
            <person name="Wu D."/>
            <person name="Pukall R."/>
            <person name="Wahrenburg C."/>
            <person name="Brambilla E."/>
            <person name="Klenk H.-P."/>
            <person name="Eisen J.A."/>
        </authorList>
    </citation>
    <scope>NUCLEOTIDE SEQUENCE [LARGE SCALE GENOMIC DNA]</scope>
    <source>
        <strain evidence="2">DSM 13965</strain>
    </source>
</reference>
<organism evidence="2 3">
    <name type="scientific">Thermaerobacter subterraneus DSM 13965</name>
    <dbReference type="NCBI Taxonomy" id="867903"/>
    <lineage>
        <taxon>Bacteria</taxon>
        <taxon>Bacillati</taxon>
        <taxon>Bacillota</taxon>
        <taxon>Clostridia</taxon>
        <taxon>Eubacteriales</taxon>
        <taxon>Clostridiales Family XVII. Incertae Sedis</taxon>
        <taxon>Thermaerobacter</taxon>
    </lineage>
</organism>
<reference evidence="2" key="2">
    <citation type="submission" date="2012-10" db="EMBL/GenBank/DDBJ databases">
        <title>Improved high-quality draft of Thermaerobacter subterraneus C21, DSM 13965.</title>
        <authorList>
            <consortium name="DOE Joint Genome Institute"/>
            <person name="Eisen J."/>
            <person name="Huntemann M."/>
            <person name="Wei C.-L."/>
            <person name="Han J."/>
            <person name="Detter J.C."/>
            <person name="Han C."/>
            <person name="Tapia R."/>
            <person name="Chen A."/>
            <person name="Kyrpides N."/>
            <person name="Mavromatis K."/>
            <person name="Markowitz V."/>
            <person name="Szeto E."/>
            <person name="Ivanova N."/>
            <person name="Mikhailova N."/>
            <person name="Ovchinnikova G."/>
            <person name="Pagani I."/>
            <person name="Pati A."/>
            <person name="Goodwin L."/>
            <person name="Nordberg H.P."/>
            <person name="Cantor M.N."/>
            <person name="Hua S.X."/>
            <person name="Woyke T."/>
            <person name="Eisen J."/>
            <person name="Klenk H.-P."/>
        </authorList>
    </citation>
    <scope>NUCLEOTIDE SEQUENCE [LARGE SCALE GENOMIC DNA]</scope>
    <source>
        <strain evidence="2">DSM 13965</strain>
    </source>
</reference>
<keyword evidence="3" id="KW-1185">Reference proteome</keyword>